<evidence type="ECO:0000313" key="10">
    <source>
        <dbReference type="Proteomes" id="UP001216253"/>
    </source>
</evidence>
<keyword evidence="4" id="KW-0548">Nucleotidyltransferase</keyword>
<accession>A0ABT5WQI8</accession>
<feature type="domain" description="Toprim" evidence="7">
    <location>
        <begin position="208"/>
        <end position="295"/>
    </location>
</feature>
<dbReference type="SUPFAM" id="SSF57783">
    <property type="entry name" value="Zinc beta-ribbon"/>
    <property type="match status" value="1"/>
</dbReference>
<evidence type="ECO:0000256" key="5">
    <source>
        <dbReference type="ARBA" id="ARBA00022705"/>
    </source>
</evidence>
<dbReference type="InterPro" id="IPR036977">
    <property type="entry name" value="DNA_primase_Znf_CHC2"/>
</dbReference>
<evidence type="ECO:0000256" key="6">
    <source>
        <dbReference type="ARBA" id="ARBA00023163"/>
    </source>
</evidence>
<dbReference type="Pfam" id="PF13362">
    <property type="entry name" value="Toprim_3"/>
    <property type="match status" value="1"/>
</dbReference>
<feature type="domain" description="DUF7146" evidence="8">
    <location>
        <begin position="100"/>
        <end position="201"/>
    </location>
</feature>
<keyword evidence="1" id="KW-0240">DNA-directed RNA polymerase</keyword>
<name>A0ABT5WQI8_9SPHN</name>
<dbReference type="CDD" id="cd01029">
    <property type="entry name" value="TOPRIM_primases"/>
    <property type="match status" value="1"/>
</dbReference>
<evidence type="ECO:0000259" key="7">
    <source>
        <dbReference type="Pfam" id="PF13362"/>
    </source>
</evidence>
<sequence length="308" mass="33826">MTRTIFRAQNPDLETLGADLVKRLGGIWKDDRGMCLCPAHADRNPSLSVRVGKSALLFKCFAGCDNRDVLRAIAKIDEWALQKCPEVHAHHTVPAEPSWRRARVRDLWDRSLPLPGTLAAAYLRRRGLVILPPALRFCGRTPLGRGRDAVFRPAMNAAIHEGHELVAVQRTFFEIDHPRRARDLGNPRRMLGRPRGGAVMLAPVGTILGLAEGIETAVSAMVLLDIPVWATLGSERLARIVIPVSVTHLILLPDNDNAGRIGAAKALEAYAMPGRTIELIWPPAGCKDWNDALRSGEEGVGSIWRQVA</sequence>
<evidence type="ECO:0000256" key="1">
    <source>
        <dbReference type="ARBA" id="ARBA00022478"/>
    </source>
</evidence>
<proteinExistence type="predicted"/>
<protein>
    <submittedName>
        <fullName evidence="9">Toprim domain-containing protein</fullName>
    </submittedName>
</protein>
<dbReference type="Proteomes" id="UP001216253">
    <property type="component" value="Unassembled WGS sequence"/>
</dbReference>
<dbReference type="Pfam" id="PF23639">
    <property type="entry name" value="DUF7146"/>
    <property type="match status" value="1"/>
</dbReference>
<keyword evidence="3" id="KW-0808">Transferase</keyword>
<dbReference type="EMBL" id="JARESE010000035">
    <property type="protein sequence ID" value="MDE8652310.1"/>
    <property type="molecule type" value="Genomic_DNA"/>
</dbReference>
<evidence type="ECO:0000256" key="3">
    <source>
        <dbReference type="ARBA" id="ARBA00022679"/>
    </source>
</evidence>
<organism evidence="9 10">
    <name type="scientific">Novosphingobium album</name>
    <name type="common">ex Liu et al. 2023</name>
    <dbReference type="NCBI Taxonomy" id="3031130"/>
    <lineage>
        <taxon>Bacteria</taxon>
        <taxon>Pseudomonadati</taxon>
        <taxon>Pseudomonadota</taxon>
        <taxon>Alphaproteobacteria</taxon>
        <taxon>Sphingomonadales</taxon>
        <taxon>Sphingomonadaceae</taxon>
        <taxon>Novosphingobium</taxon>
    </lineage>
</organism>
<comment type="caution">
    <text evidence="9">The sequence shown here is derived from an EMBL/GenBank/DDBJ whole genome shotgun (WGS) entry which is preliminary data.</text>
</comment>
<dbReference type="InterPro" id="IPR055570">
    <property type="entry name" value="DUF7146"/>
</dbReference>
<evidence type="ECO:0000256" key="4">
    <source>
        <dbReference type="ARBA" id="ARBA00022695"/>
    </source>
</evidence>
<keyword evidence="2" id="KW-0639">Primosome</keyword>
<reference evidence="9 10" key="1">
    <citation type="submission" date="2023-03" db="EMBL/GenBank/DDBJ databases">
        <title>NovoSphingobium album sp. nov. isolated from polycyclic aromatic hydrocarbons- and heavy-metal polluted soil.</title>
        <authorList>
            <person name="Liu Z."/>
            <person name="Wang K."/>
        </authorList>
    </citation>
    <scope>NUCLEOTIDE SEQUENCE [LARGE SCALE GENOMIC DNA]</scope>
    <source>
        <strain evidence="9 10">H3SJ31-1</strain>
    </source>
</reference>
<dbReference type="InterPro" id="IPR034154">
    <property type="entry name" value="TOPRIM_DnaG/twinkle"/>
</dbReference>
<dbReference type="InterPro" id="IPR006171">
    <property type="entry name" value="TOPRIM_dom"/>
</dbReference>
<keyword evidence="6" id="KW-0804">Transcription</keyword>
<evidence type="ECO:0000313" key="9">
    <source>
        <dbReference type="EMBL" id="MDE8652310.1"/>
    </source>
</evidence>
<dbReference type="Gene3D" id="3.40.1360.10">
    <property type="match status" value="1"/>
</dbReference>
<evidence type="ECO:0000256" key="2">
    <source>
        <dbReference type="ARBA" id="ARBA00022515"/>
    </source>
</evidence>
<dbReference type="Gene3D" id="3.90.580.10">
    <property type="entry name" value="Zinc finger, CHC2-type domain"/>
    <property type="match status" value="1"/>
</dbReference>
<dbReference type="RefSeq" id="WP_275228395.1">
    <property type="nucleotide sequence ID" value="NZ_JARESE010000035.1"/>
</dbReference>
<evidence type="ECO:0000259" key="8">
    <source>
        <dbReference type="Pfam" id="PF23639"/>
    </source>
</evidence>
<keyword evidence="5" id="KW-0235">DNA replication</keyword>
<keyword evidence="10" id="KW-1185">Reference proteome</keyword>
<gene>
    <name evidence="9" type="ORF">PYV00_11400</name>
</gene>